<dbReference type="Proteomes" id="UP000127867">
    <property type="component" value="Segment"/>
</dbReference>
<proteinExistence type="predicted"/>
<protein>
    <submittedName>
        <fullName evidence="2">Putative E4 product</fullName>
    </submittedName>
</protein>
<reference evidence="2 3" key="1">
    <citation type="journal article" date="2005" name="Infect. Genet. Evol.">
        <title>Distribution of human papillomavirus genotypes in plucked eyebrow hairs from Slovenian males with genital warts.</title>
        <authorList>
            <person name="Kocjan B.J."/>
            <person name="Poljak M."/>
            <person name="Seme K."/>
            <person name="Potocnik M."/>
            <person name="Fujs K."/>
            <person name="Babic D.Z."/>
        </authorList>
    </citation>
    <scope>NUCLEOTIDE SEQUENCE [LARGE SCALE GENOMIC DNA]</scope>
    <source>
        <strain evidence="2">SIBX1</strain>
    </source>
</reference>
<feature type="compositionally biased region" description="Gly residues" evidence="1">
    <location>
        <begin position="137"/>
        <end position="151"/>
    </location>
</feature>
<evidence type="ECO:0000313" key="2">
    <source>
        <dbReference type="EMBL" id="CBK38950.1"/>
    </source>
</evidence>
<dbReference type="EMBL" id="FN677755">
    <property type="protein sequence ID" value="CBK38950.1"/>
    <property type="molecule type" value="Genomic_DNA"/>
</dbReference>
<feature type="region of interest" description="Disordered" evidence="1">
    <location>
        <begin position="23"/>
        <end position="163"/>
    </location>
</feature>
<evidence type="ECO:0000313" key="3">
    <source>
        <dbReference type="Proteomes" id="UP000127867"/>
    </source>
</evidence>
<reference evidence="2 3" key="2">
    <citation type="journal article" date="2011" name="PLoS ONE">
        <title>Characterization of Novel Cutaneous Human Papillomavirus Genotypes HPV-150 and HPV-151.</title>
        <authorList>
            <person name="Kovanda A."/>
            <person name="Kocjan B.J."/>
            <person name="Potonik M."/>
            <person name="Poljak M."/>
        </authorList>
    </citation>
    <scope>NUCLEOTIDE SEQUENCE [LARGE SCALE GENOMIC DNA]</scope>
    <source>
        <strain evidence="2">SIBX1</strain>
    </source>
</reference>
<organism evidence="2 3">
    <name type="scientific">human papillomavirus 150</name>
    <dbReference type="NCBI Taxonomy" id="743811"/>
    <lineage>
        <taxon>Viruses</taxon>
        <taxon>Monodnaviria</taxon>
        <taxon>Shotokuvirae</taxon>
        <taxon>Cossaviricota</taxon>
        <taxon>Papovaviricetes</taxon>
        <taxon>Zurhausenvirales</taxon>
        <taxon>Papillomaviridae</taxon>
        <taxon>Firstpapillomavirinae</taxon>
        <taxon>Betapapillomavirus</taxon>
        <taxon>Betapapillomavirus 5</taxon>
    </lineage>
</organism>
<accession>D3VNF3</accession>
<name>D3VNF3_9PAPI</name>
<evidence type="ECO:0000256" key="1">
    <source>
        <dbReference type="SAM" id="MobiDB-lite"/>
    </source>
</evidence>
<feature type="compositionally biased region" description="Basic and acidic residues" evidence="1">
    <location>
        <begin position="97"/>
        <end position="131"/>
    </location>
</feature>
<gene>
    <name evidence="2" type="primary">E4</name>
</gene>
<feature type="compositionally biased region" description="Pro residues" evidence="1">
    <location>
        <begin position="40"/>
        <end position="54"/>
    </location>
</feature>
<sequence>MLAGLVQVVSGKFVLTGKLCLLLSPAPRRPPSRKAENGPSPSPPTSPKQPPTPAPFCNGKPDLPNGLSHEKGEGTSEKNLALLPPPSGAGKGYQELLHGKKTSDGQEAGPRGDSKPTKPLHGDGDNDRPGSEPEAGAGAGAVAGAEAGGGTENNPREGGVEGGTSLDLEVDLLNPDLLTNLAYYRHKWEQEYNLLVENILQELRGYWQKLSTPQ</sequence>